<evidence type="ECO:0000256" key="1">
    <source>
        <dbReference type="ARBA" id="ARBA00004842"/>
    </source>
</evidence>
<dbReference type="Proteomes" id="UP000431269">
    <property type="component" value="Chromosome"/>
</dbReference>
<dbReference type="Pfam" id="PF01202">
    <property type="entry name" value="SKI"/>
    <property type="match status" value="1"/>
</dbReference>
<dbReference type="AlphaFoldDB" id="A0A6I6ML56"/>
<dbReference type="Gene3D" id="3.40.50.300">
    <property type="entry name" value="P-loop containing nucleotide triphosphate hydrolases"/>
    <property type="match status" value="1"/>
</dbReference>
<feature type="binding site" evidence="11">
    <location>
        <begin position="39"/>
        <end position="44"/>
    </location>
    <ligand>
        <name>ATP</name>
        <dbReference type="ChEBI" id="CHEBI:30616"/>
    </ligand>
</feature>
<comment type="subunit">
    <text evidence="11">Monomer.</text>
</comment>
<dbReference type="InterPro" id="IPR000623">
    <property type="entry name" value="Shikimate_kinase/TSH1"/>
</dbReference>
<keyword evidence="6 11" id="KW-0547">Nucleotide-binding</keyword>
<evidence type="ECO:0000256" key="9">
    <source>
        <dbReference type="ARBA" id="ARBA00023141"/>
    </source>
</evidence>
<dbReference type="GO" id="GO:0008652">
    <property type="term" value="P:amino acid biosynthetic process"/>
    <property type="evidence" value="ECO:0007669"/>
    <property type="project" value="UniProtKB-KW"/>
</dbReference>
<dbReference type="GO" id="GO:0009073">
    <property type="term" value="P:aromatic amino acid family biosynthetic process"/>
    <property type="evidence" value="ECO:0007669"/>
    <property type="project" value="UniProtKB-KW"/>
</dbReference>
<keyword evidence="8 11" id="KW-0067">ATP-binding</keyword>
<proteinExistence type="inferred from homology"/>
<comment type="caution">
    <text evidence="11">Lacks conserved residue(s) required for the propagation of feature annotation.</text>
</comment>
<dbReference type="EMBL" id="CP047045">
    <property type="protein sequence ID" value="QGZ93978.1"/>
    <property type="molecule type" value="Genomic_DNA"/>
</dbReference>
<comment type="function">
    <text evidence="11">Catalyzes the specific phosphorylation of the 3-hydroxyl group of shikimic acid using ATP as a cosubstrate.</text>
</comment>
<accession>A0A6I6ML56</accession>
<dbReference type="NCBIfam" id="NF010552">
    <property type="entry name" value="PRK13946.1"/>
    <property type="match status" value="1"/>
</dbReference>
<dbReference type="PANTHER" id="PTHR21087">
    <property type="entry name" value="SHIKIMATE KINASE"/>
    <property type="match status" value="1"/>
</dbReference>
<protein>
    <recommendedName>
        <fullName evidence="3 11">Shikimate kinase</fullName>
        <shortName evidence="11">SK</shortName>
        <ecNumber evidence="3 11">2.7.1.71</ecNumber>
    </recommendedName>
</protein>
<dbReference type="GO" id="GO:0000287">
    <property type="term" value="F:magnesium ion binding"/>
    <property type="evidence" value="ECO:0007669"/>
    <property type="project" value="UniProtKB-UniRule"/>
</dbReference>
<evidence type="ECO:0000256" key="4">
    <source>
        <dbReference type="ARBA" id="ARBA00022605"/>
    </source>
</evidence>
<dbReference type="InterPro" id="IPR031322">
    <property type="entry name" value="Shikimate/glucono_kinase"/>
</dbReference>
<evidence type="ECO:0000256" key="6">
    <source>
        <dbReference type="ARBA" id="ARBA00022741"/>
    </source>
</evidence>
<dbReference type="PRINTS" id="PR01100">
    <property type="entry name" value="SHIKIMTKNASE"/>
</dbReference>
<evidence type="ECO:0000256" key="5">
    <source>
        <dbReference type="ARBA" id="ARBA00022679"/>
    </source>
</evidence>
<evidence type="ECO:0000256" key="10">
    <source>
        <dbReference type="ARBA" id="ARBA00048567"/>
    </source>
</evidence>
<comment type="subcellular location">
    <subcellularLocation>
        <location evidence="11">Cytoplasm</location>
    </subcellularLocation>
</comment>
<evidence type="ECO:0000256" key="2">
    <source>
        <dbReference type="ARBA" id="ARBA00006997"/>
    </source>
</evidence>
<name>A0A6I6ML56_9CAUL</name>
<evidence type="ECO:0000313" key="13">
    <source>
        <dbReference type="Proteomes" id="UP000431269"/>
    </source>
</evidence>
<feature type="binding site" evidence="11">
    <location>
        <position position="145"/>
    </location>
    <ligand>
        <name>ATP</name>
        <dbReference type="ChEBI" id="CHEBI:30616"/>
    </ligand>
</feature>
<evidence type="ECO:0000256" key="11">
    <source>
        <dbReference type="HAMAP-Rule" id="MF_00109"/>
    </source>
</evidence>
<keyword evidence="5 11" id="KW-0808">Transferase</keyword>
<keyword evidence="11" id="KW-0479">Metal-binding</keyword>
<keyword evidence="7 11" id="KW-0418">Kinase</keyword>
<dbReference type="EC" id="2.7.1.71" evidence="3 11"/>
<dbReference type="PANTHER" id="PTHR21087:SF16">
    <property type="entry name" value="SHIKIMATE KINASE 1, CHLOROPLASTIC"/>
    <property type="match status" value="1"/>
</dbReference>
<comment type="catalytic activity">
    <reaction evidence="10 11">
        <text>shikimate + ATP = 3-phosphoshikimate + ADP + H(+)</text>
        <dbReference type="Rhea" id="RHEA:13121"/>
        <dbReference type="ChEBI" id="CHEBI:15378"/>
        <dbReference type="ChEBI" id="CHEBI:30616"/>
        <dbReference type="ChEBI" id="CHEBI:36208"/>
        <dbReference type="ChEBI" id="CHEBI:145989"/>
        <dbReference type="ChEBI" id="CHEBI:456216"/>
        <dbReference type="EC" id="2.7.1.71"/>
    </reaction>
</comment>
<dbReference type="InterPro" id="IPR023000">
    <property type="entry name" value="Shikimate_kinase_CS"/>
</dbReference>
<comment type="cofactor">
    <cofactor evidence="11">
        <name>Mg(2+)</name>
        <dbReference type="ChEBI" id="CHEBI:18420"/>
    </cofactor>
    <text evidence="11">Binds 1 Mg(2+) ion per subunit.</text>
</comment>
<keyword evidence="13" id="KW-1185">Reference proteome</keyword>
<feature type="binding site" evidence="11">
    <location>
        <position position="43"/>
    </location>
    <ligand>
        <name>Mg(2+)</name>
        <dbReference type="ChEBI" id="CHEBI:18420"/>
    </ligand>
</feature>
<dbReference type="GO" id="GO:0004765">
    <property type="term" value="F:shikimate kinase activity"/>
    <property type="evidence" value="ECO:0007669"/>
    <property type="project" value="UniProtKB-UniRule"/>
</dbReference>
<dbReference type="CDD" id="cd00464">
    <property type="entry name" value="SK"/>
    <property type="match status" value="1"/>
</dbReference>
<feature type="binding site" evidence="11">
    <location>
        <position position="107"/>
    </location>
    <ligand>
        <name>substrate</name>
    </ligand>
</feature>
<keyword evidence="11" id="KW-0963">Cytoplasm</keyword>
<feature type="binding site" evidence="11">
    <location>
        <position position="61"/>
    </location>
    <ligand>
        <name>substrate</name>
    </ligand>
</feature>
<dbReference type="GO" id="GO:0009423">
    <property type="term" value="P:chorismate biosynthetic process"/>
    <property type="evidence" value="ECO:0007669"/>
    <property type="project" value="UniProtKB-UniRule"/>
</dbReference>
<evidence type="ECO:0000313" key="12">
    <source>
        <dbReference type="EMBL" id="QGZ93978.1"/>
    </source>
</evidence>
<evidence type="ECO:0000256" key="7">
    <source>
        <dbReference type="ARBA" id="ARBA00022777"/>
    </source>
</evidence>
<dbReference type="HAMAP" id="MF_00109">
    <property type="entry name" value="Shikimate_kinase"/>
    <property type="match status" value="1"/>
</dbReference>
<feature type="binding site" evidence="11">
    <location>
        <position position="164"/>
    </location>
    <ligand>
        <name>substrate</name>
    </ligand>
</feature>
<dbReference type="SUPFAM" id="SSF52540">
    <property type="entry name" value="P-loop containing nucleoside triphosphate hydrolases"/>
    <property type="match status" value="1"/>
</dbReference>
<keyword evidence="9 11" id="KW-0057">Aromatic amino acid biosynthesis</keyword>
<dbReference type="UniPathway" id="UPA00053">
    <property type="reaction ID" value="UER00088"/>
</dbReference>
<organism evidence="12 13">
    <name type="scientific">Terricaulis silvestris</name>
    <dbReference type="NCBI Taxonomy" id="2686094"/>
    <lineage>
        <taxon>Bacteria</taxon>
        <taxon>Pseudomonadati</taxon>
        <taxon>Pseudomonadota</taxon>
        <taxon>Alphaproteobacteria</taxon>
        <taxon>Caulobacterales</taxon>
        <taxon>Caulobacteraceae</taxon>
        <taxon>Terricaulis</taxon>
    </lineage>
</organism>
<dbReference type="PROSITE" id="PS01128">
    <property type="entry name" value="SHIKIMATE_KINASE"/>
    <property type="match status" value="1"/>
</dbReference>
<evidence type="ECO:0000256" key="3">
    <source>
        <dbReference type="ARBA" id="ARBA00012154"/>
    </source>
</evidence>
<dbReference type="GO" id="GO:0005524">
    <property type="term" value="F:ATP binding"/>
    <property type="evidence" value="ECO:0007669"/>
    <property type="project" value="UniProtKB-UniRule"/>
</dbReference>
<keyword evidence="4 11" id="KW-0028">Amino-acid biosynthesis</keyword>
<dbReference type="GO" id="GO:0005829">
    <property type="term" value="C:cytosol"/>
    <property type="evidence" value="ECO:0007669"/>
    <property type="project" value="TreeGrafter"/>
</dbReference>
<comment type="similarity">
    <text evidence="2 11">Belongs to the shikimate kinase family.</text>
</comment>
<reference evidence="13" key="1">
    <citation type="submission" date="2019-12" db="EMBL/GenBank/DDBJ databases">
        <title>Complete genome of Terracaulis silvestris 0127_4.</title>
        <authorList>
            <person name="Vieira S."/>
            <person name="Riedel T."/>
            <person name="Sproer C."/>
            <person name="Pascual J."/>
            <person name="Boedeker C."/>
            <person name="Overmann J."/>
        </authorList>
    </citation>
    <scope>NUCLEOTIDE SEQUENCE [LARGE SCALE GENOMIC DNA]</scope>
    <source>
        <strain evidence="13">0127_4</strain>
    </source>
</reference>
<gene>
    <name evidence="11 12" type="primary">aroK</name>
    <name evidence="12" type="ORF">DSM104635_00794</name>
</gene>
<comment type="pathway">
    <text evidence="1 11">Metabolic intermediate biosynthesis; chorismate biosynthesis; chorismate from D-erythrose 4-phosphate and phosphoenolpyruvate: step 5/7.</text>
</comment>
<dbReference type="KEGG" id="tsv:DSM104635_00794"/>
<sequence length="200" mass="21677">MVRPESSDIGERSDAVAALRRQGEGIALSRTVALVGLMGAGKTTVGRRLAQALQLPFADADDAIVEAAGRPIADIFAERGECEFRRGERNVIARLLAGPVHVLATGGGAFIDPDTRALMKERAISIWLKAPLDVLMKRVTKRDHRPLLKEDDPQAVMQRLINERYPIYAEADITIETGAGPHNSAVTSILTALRSHQVNP</sequence>
<dbReference type="InterPro" id="IPR027417">
    <property type="entry name" value="P-loop_NTPase"/>
</dbReference>
<evidence type="ECO:0000256" key="8">
    <source>
        <dbReference type="ARBA" id="ARBA00022840"/>
    </source>
</evidence>
<feature type="binding site" evidence="11">
    <location>
        <position position="85"/>
    </location>
    <ligand>
        <name>substrate</name>
    </ligand>
</feature>
<keyword evidence="11" id="KW-0460">Magnesium</keyword>